<reference evidence="2" key="1">
    <citation type="submission" date="2020-08" db="EMBL/GenBank/DDBJ databases">
        <title>Genome sequencing and assembly of the red palm weevil Rhynchophorus ferrugineus.</title>
        <authorList>
            <person name="Dias G.B."/>
            <person name="Bergman C.M."/>
            <person name="Manee M."/>
        </authorList>
    </citation>
    <scope>NUCLEOTIDE SEQUENCE</scope>
    <source>
        <strain evidence="2">AA-2017</strain>
        <tissue evidence="2">Whole larva</tissue>
    </source>
</reference>
<feature type="non-terminal residue" evidence="2">
    <location>
        <position position="147"/>
    </location>
</feature>
<feature type="region of interest" description="Disordered" evidence="1">
    <location>
        <begin position="1"/>
        <end position="22"/>
    </location>
</feature>
<name>A0A834MFL0_RHYFE</name>
<comment type="caution">
    <text evidence="2">The sequence shown here is derived from an EMBL/GenBank/DDBJ whole genome shotgun (WGS) entry which is preliminary data.</text>
</comment>
<keyword evidence="3" id="KW-1185">Reference proteome</keyword>
<evidence type="ECO:0000313" key="3">
    <source>
        <dbReference type="Proteomes" id="UP000625711"/>
    </source>
</evidence>
<dbReference type="EMBL" id="JAACXV010000312">
    <property type="protein sequence ID" value="KAF7280216.1"/>
    <property type="molecule type" value="Genomic_DNA"/>
</dbReference>
<organism evidence="2 3">
    <name type="scientific">Rhynchophorus ferrugineus</name>
    <name type="common">Red palm weevil</name>
    <name type="synonym">Curculio ferrugineus</name>
    <dbReference type="NCBI Taxonomy" id="354439"/>
    <lineage>
        <taxon>Eukaryota</taxon>
        <taxon>Metazoa</taxon>
        <taxon>Ecdysozoa</taxon>
        <taxon>Arthropoda</taxon>
        <taxon>Hexapoda</taxon>
        <taxon>Insecta</taxon>
        <taxon>Pterygota</taxon>
        <taxon>Neoptera</taxon>
        <taxon>Endopterygota</taxon>
        <taxon>Coleoptera</taxon>
        <taxon>Polyphaga</taxon>
        <taxon>Cucujiformia</taxon>
        <taxon>Curculionidae</taxon>
        <taxon>Dryophthorinae</taxon>
        <taxon>Rhynchophorus</taxon>
    </lineage>
</organism>
<dbReference type="Proteomes" id="UP000625711">
    <property type="component" value="Unassembled WGS sequence"/>
</dbReference>
<feature type="compositionally biased region" description="Basic and acidic residues" evidence="1">
    <location>
        <begin position="11"/>
        <end position="22"/>
    </location>
</feature>
<dbReference type="AlphaFoldDB" id="A0A834MFL0"/>
<protein>
    <submittedName>
        <fullName evidence="2">Uncharacterized protein</fullName>
    </submittedName>
</protein>
<sequence>PPLTRPSAADPENRGHWNGDVFLKPDQEGFLSPLPTRKNGRAGPASRILIGRKKFAAPHLIKETLEFYRYPNFELHKSSGPRPDGGGRLWENRAAVVFPSCTLLPLPRNTNRLLPPPLQAPLRGERKVGVCMNNPFIYERKKSLIGR</sequence>
<proteinExistence type="predicted"/>
<evidence type="ECO:0000313" key="2">
    <source>
        <dbReference type="EMBL" id="KAF7280216.1"/>
    </source>
</evidence>
<accession>A0A834MFL0</accession>
<evidence type="ECO:0000256" key="1">
    <source>
        <dbReference type="SAM" id="MobiDB-lite"/>
    </source>
</evidence>
<gene>
    <name evidence="2" type="ORF">GWI33_006291</name>
</gene>